<dbReference type="Gene3D" id="1.10.10.10">
    <property type="entry name" value="Winged helix-like DNA-binding domain superfamily/Winged helix DNA-binding domain"/>
    <property type="match status" value="1"/>
</dbReference>
<dbReference type="SUPFAM" id="SSF46894">
    <property type="entry name" value="C-terminal effector domain of the bipartite response regulators"/>
    <property type="match status" value="1"/>
</dbReference>
<feature type="domain" description="HTH luxR-type" evidence="1">
    <location>
        <begin position="260"/>
        <end position="325"/>
    </location>
</feature>
<evidence type="ECO:0000259" key="1">
    <source>
        <dbReference type="PROSITE" id="PS50043"/>
    </source>
</evidence>
<dbReference type="PANTHER" id="PTHR34293:SF1">
    <property type="entry name" value="HTH-TYPE TRANSCRIPTIONAL REGULATOR TRMBL2"/>
    <property type="match status" value="1"/>
</dbReference>
<sequence length="326" mass="35707">MSSNVISGYALDSDISSTARELYVLLAIADGIAPDPADPALSELLAFGLITPHPDSPTDGRYLVLNPVHAATRRQAELYRAARDAISAAEALPDTLRDLSISYRSTERPRVGAVEYLEGTQAINARVSEIIADATQELLTSQPHGPRPRARLDISRHRDLDAIRRGVSMRTLYRATARADETTAYWTAQMTAAGGHVRTLDGAFARSIVVDRRWAIIDDPASPPDELRAVFVEDVAVAGYVAGQFDRDWAAAMPWTGGKLRTSERAMSDLQISVCQLLAAGHDQRQIARELNVSHRTVTHQIAQIKEISGAGSIFQLAMWWERRGS</sequence>
<gene>
    <name evidence="2" type="ORF">O1G21_29415</name>
</gene>
<proteinExistence type="predicted"/>
<protein>
    <submittedName>
        <fullName evidence="2">LuxR C-terminal-related transcriptional regulator</fullName>
    </submittedName>
</protein>
<dbReference type="PROSITE" id="PS50043">
    <property type="entry name" value="HTH_LUXR_2"/>
    <property type="match status" value="1"/>
</dbReference>
<evidence type="ECO:0000313" key="2">
    <source>
        <dbReference type="EMBL" id="WBP89558.1"/>
    </source>
</evidence>
<reference evidence="3" key="1">
    <citation type="submission" date="2022-12" db="EMBL/GenBank/DDBJ databases">
        <authorList>
            <person name="Mo P."/>
        </authorList>
    </citation>
    <scope>NUCLEOTIDE SEQUENCE [LARGE SCALE GENOMIC DNA]</scope>
    <source>
        <strain evidence="3">HUAS 3-15</strain>
    </source>
</reference>
<keyword evidence="3" id="KW-1185">Reference proteome</keyword>
<dbReference type="RefSeq" id="WP_270147928.1">
    <property type="nucleotide sequence ID" value="NZ_CP115450.1"/>
</dbReference>
<dbReference type="Pfam" id="PF00196">
    <property type="entry name" value="GerE"/>
    <property type="match status" value="1"/>
</dbReference>
<dbReference type="Proteomes" id="UP001212821">
    <property type="component" value="Chromosome"/>
</dbReference>
<evidence type="ECO:0000313" key="3">
    <source>
        <dbReference type="Proteomes" id="UP001212821"/>
    </source>
</evidence>
<dbReference type="EMBL" id="CP115450">
    <property type="protein sequence ID" value="WBP89558.1"/>
    <property type="molecule type" value="Genomic_DNA"/>
</dbReference>
<dbReference type="SUPFAM" id="SSF56024">
    <property type="entry name" value="Phospholipase D/nuclease"/>
    <property type="match status" value="1"/>
</dbReference>
<dbReference type="SMART" id="SM00421">
    <property type="entry name" value="HTH_LUXR"/>
    <property type="match status" value="1"/>
</dbReference>
<name>A0ABY7QA76_9ACTN</name>
<accession>A0ABY7QA76</accession>
<organism evidence="2 3">
    <name type="scientific">Kitasatospora cathayae</name>
    <dbReference type="NCBI Taxonomy" id="3004092"/>
    <lineage>
        <taxon>Bacteria</taxon>
        <taxon>Bacillati</taxon>
        <taxon>Actinomycetota</taxon>
        <taxon>Actinomycetes</taxon>
        <taxon>Kitasatosporales</taxon>
        <taxon>Streptomycetaceae</taxon>
        <taxon>Kitasatospora</taxon>
    </lineage>
</organism>
<dbReference type="PANTHER" id="PTHR34293">
    <property type="entry name" value="HTH-TYPE TRANSCRIPTIONAL REGULATOR TRMBL2"/>
    <property type="match status" value="1"/>
</dbReference>
<dbReference type="InterPro" id="IPR036388">
    <property type="entry name" value="WH-like_DNA-bd_sf"/>
</dbReference>
<dbReference type="InterPro" id="IPR000792">
    <property type="entry name" value="Tscrpt_reg_LuxR_C"/>
</dbReference>
<dbReference type="InterPro" id="IPR016032">
    <property type="entry name" value="Sig_transdc_resp-reg_C-effctor"/>
</dbReference>
<dbReference type="InterPro" id="IPR051797">
    <property type="entry name" value="TrmB-like"/>
</dbReference>